<reference evidence="2" key="1">
    <citation type="journal article" date="2019" name="Int. J. Syst. Evol. Microbiol.">
        <title>The Global Catalogue of Microorganisms (GCM) 10K type strain sequencing project: providing services to taxonomists for standard genome sequencing and annotation.</title>
        <authorList>
            <consortium name="The Broad Institute Genomics Platform"/>
            <consortium name="The Broad Institute Genome Sequencing Center for Infectious Disease"/>
            <person name="Wu L."/>
            <person name="Ma J."/>
        </authorList>
    </citation>
    <scope>NUCLEOTIDE SEQUENCE [LARGE SCALE GENOMIC DNA]</scope>
    <source>
        <strain evidence="2">JCM 17927</strain>
    </source>
</reference>
<proteinExistence type="predicted"/>
<keyword evidence="2" id="KW-1185">Reference proteome</keyword>
<comment type="caution">
    <text evidence="1">The sequence shown here is derived from an EMBL/GenBank/DDBJ whole genome shotgun (WGS) entry which is preliminary data.</text>
</comment>
<dbReference type="EMBL" id="BAABHD010000030">
    <property type="protein sequence ID" value="GAA4458417.1"/>
    <property type="molecule type" value="Genomic_DNA"/>
</dbReference>
<accession>A0ABP8N1G3</accession>
<gene>
    <name evidence="1" type="ORF">GCM10023189_30640</name>
</gene>
<dbReference type="Proteomes" id="UP001501175">
    <property type="component" value="Unassembled WGS sequence"/>
</dbReference>
<protein>
    <recommendedName>
        <fullName evidence="3">FAD-binding oxidoreductase</fullName>
    </recommendedName>
</protein>
<name>A0ABP8N1G3_9BACT</name>
<evidence type="ECO:0008006" key="3">
    <source>
        <dbReference type="Google" id="ProtNLM"/>
    </source>
</evidence>
<organism evidence="1 2">
    <name type="scientific">Nibrella saemangeumensis</name>
    <dbReference type="NCBI Taxonomy" id="1084526"/>
    <lineage>
        <taxon>Bacteria</taxon>
        <taxon>Pseudomonadati</taxon>
        <taxon>Bacteroidota</taxon>
        <taxon>Cytophagia</taxon>
        <taxon>Cytophagales</taxon>
        <taxon>Spirosomataceae</taxon>
        <taxon>Nibrella</taxon>
    </lineage>
</organism>
<sequence length="177" mass="19819">MIRREAGIASLHKRNPSMQRSFFTLLTLLLLGIGQTFAQGPKTVYSSLKGKLSNTPLLYKGRQIVVGSGGGFTGESVSYYLLDNGTLFAKRSTDSTFHVVSKQTIANTQRTFRLLENGCKIKSAKFDHPGNRYYFVSWKKGKQEHAVKWGDPKHTVPASYNQFYKSFMAMIPASARL</sequence>
<evidence type="ECO:0000313" key="2">
    <source>
        <dbReference type="Proteomes" id="UP001501175"/>
    </source>
</evidence>
<evidence type="ECO:0000313" key="1">
    <source>
        <dbReference type="EMBL" id="GAA4458417.1"/>
    </source>
</evidence>